<evidence type="ECO:0000313" key="2">
    <source>
        <dbReference type="EMBL" id="MDR5690459.1"/>
    </source>
</evidence>
<name>A0ABU1FFD8_9MICO</name>
<organism evidence="2 3">
    <name type="scientific">Agromyces indicus</name>
    <dbReference type="NCBI Taxonomy" id="758919"/>
    <lineage>
        <taxon>Bacteria</taxon>
        <taxon>Bacillati</taxon>
        <taxon>Actinomycetota</taxon>
        <taxon>Actinomycetes</taxon>
        <taxon>Micrococcales</taxon>
        <taxon>Microbacteriaceae</taxon>
        <taxon>Agromyces</taxon>
    </lineage>
</organism>
<dbReference type="RefSeq" id="WP_310519203.1">
    <property type="nucleotide sequence ID" value="NZ_BAABBS010000001.1"/>
</dbReference>
<accession>A0ABU1FFD8</accession>
<feature type="region of interest" description="Disordered" evidence="1">
    <location>
        <begin position="43"/>
        <end position="67"/>
    </location>
</feature>
<feature type="compositionally biased region" description="Low complexity" evidence="1">
    <location>
        <begin position="44"/>
        <end position="58"/>
    </location>
</feature>
<sequence length="312" mass="33152">MNPQRIAAALVGGGALLGLVSVVALGAGAAGLDLPGVPRPPVTAPTAAAPAPEPVVLPSREPAATPEPEVLATAEVDPSLLRGGIDPTGVPLAHLEWLTLIPELDPNDPFYATPAQREEHMIRENALARCMAERGVTYHPSAWWLGQVSQPRGLSYDESMAFTEALYGPNFASGYDWTAPWTERGCIGAVEHEHEQAAAAGITLTADVPEPDPEAPTARQLGFVFAQAHERCMEDAGFEYLMPYELTPGAREYPPPGAGQGYPQMPASLSEAERVAWTRHSDGNPLPGAAYRWQDAGCSGWATHITGNDNMH</sequence>
<reference evidence="3" key="1">
    <citation type="submission" date="2023-07" db="EMBL/GenBank/DDBJ databases">
        <title>Description of three actinobacteria isolated from air of manufacturing shop in a pharmaceutical factory.</title>
        <authorList>
            <person name="Zhang D.-F."/>
        </authorList>
    </citation>
    <scope>NUCLEOTIDE SEQUENCE [LARGE SCALE GENOMIC DNA]</scope>
    <source>
        <strain evidence="3">CCTCC AB 2011122</strain>
    </source>
</reference>
<gene>
    <name evidence="2" type="ORF">RH861_00105</name>
</gene>
<evidence type="ECO:0000313" key="3">
    <source>
        <dbReference type="Proteomes" id="UP001260072"/>
    </source>
</evidence>
<evidence type="ECO:0000256" key="1">
    <source>
        <dbReference type="SAM" id="MobiDB-lite"/>
    </source>
</evidence>
<dbReference type="Proteomes" id="UP001260072">
    <property type="component" value="Unassembled WGS sequence"/>
</dbReference>
<protein>
    <submittedName>
        <fullName evidence="2">Uncharacterized protein</fullName>
    </submittedName>
</protein>
<keyword evidence="3" id="KW-1185">Reference proteome</keyword>
<proteinExistence type="predicted"/>
<dbReference type="EMBL" id="JAVKGS010000001">
    <property type="protein sequence ID" value="MDR5690459.1"/>
    <property type="molecule type" value="Genomic_DNA"/>
</dbReference>
<comment type="caution">
    <text evidence="2">The sequence shown here is derived from an EMBL/GenBank/DDBJ whole genome shotgun (WGS) entry which is preliminary data.</text>
</comment>